<organism evidence="1 2">
    <name type="scientific">Enterococcus phage 113</name>
    <dbReference type="NCBI Taxonomy" id="2835638"/>
    <lineage>
        <taxon>Viruses</taxon>
        <taxon>Duplodnaviria</taxon>
        <taxon>Heunggongvirae</taxon>
        <taxon>Uroviricota</taxon>
        <taxon>Caudoviricetes</taxon>
        <taxon>Herelleviridae</taxon>
        <taxon>Brockvirinae</taxon>
        <taxon>Schiekvirus</taxon>
        <taxon>Schiekvirus sv113</taxon>
    </lineage>
</organism>
<evidence type="ECO:0000313" key="2">
    <source>
        <dbReference type="Proteomes" id="UP000677423"/>
    </source>
</evidence>
<dbReference type="Proteomes" id="UP000677423">
    <property type="component" value="Segment"/>
</dbReference>
<protein>
    <submittedName>
        <fullName evidence="1">Uncharacterized protein</fullName>
    </submittedName>
</protein>
<evidence type="ECO:0000313" key="1">
    <source>
        <dbReference type="EMBL" id="QVW54527.1"/>
    </source>
</evidence>
<keyword evidence="2" id="KW-1185">Reference proteome</keyword>
<gene>
    <name evidence="1" type="ORF">p113_105</name>
</gene>
<name>A0A8E7FYL6_9CAUD</name>
<proteinExistence type="predicted"/>
<dbReference type="EMBL" id="MZ147816">
    <property type="protein sequence ID" value="QVW54527.1"/>
    <property type="molecule type" value="Genomic_DNA"/>
</dbReference>
<accession>A0A8E7FYL6</accession>
<sequence>MNEPPMTIKYIVTISGISKAFDGTQSTTWEWTDYYEGDIFKKFKEELLTRLEETLYSCTTRKEYLDISNKIRKAKSLTEIGEVLKSSGWSLNYEQSLPAWY</sequence>
<reference evidence="1 2" key="1">
    <citation type="submission" date="2021-05" db="EMBL/GenBank/DDBJ databases">
        <authorList>
            <person name="Canfield G.S."/>
            <person name="Duerkop B.A."/>
        </authorList>
    </citation>
    <scope>NUCLEOTIDE SEQUENCE [LARGE SCALE GENOMIC DNA]</scope>
</reference>